<evidence type="ECO:0000313" key="9">
    <source>
        <dbReference type="EMBL" id="SJN42014.1"/>
    </source>
</evidence>
<dbReference type="GO" id="GO:0005840">
    <property type="term" value="C:ribosome"/>
    <property type="evidence" value="ECO:0007669"/>
    <property type="project" value="UniProtKB-KW"/>
</dbReference>
<evidence type="ECO:0000256" key="3">
    <source>
        <dbReference type="ARBA" id="ARBA00022884"/>
    </source>
</evidence>
<dbReference type="SUPFAM" id="SSF55653">
    <property type="entry name" value="Ribosomal protein L9 C-domain"/>
    <property type="match status" value="1"/>
</dbReference>
<reference evidence="9 10" key="1">
    <citation type="submission" date="2017-02" db="EMBL/GenBank/DDBJ databases">
        <authorList>
            <person name="Peterson S.W."/>
        </authorList>
    </citation>
    <scope>NUCLEOTIDE SEQUENCE [LARGE SCALE GENOMIC DNA]</scope>
    <source>
        <strain evidence="9 10">LSP_Lj1</strain>
    </source>
</reference>
<comment type="similarity">
    <text evidence="1 7">Belongs to the bacterial ribosomal protein bL9 family.</text>
</comment>
<dbReference type="HAMAP" id="MF_00503">
    <property type="entry name" value="Ribosomal_bL9"/>
    <property type="match status" value="1"/>
</dbReference>
<dbReference type="InterPro" id="IPR009027">
    <property type="entry name" value="Ribosomal_bL9/RNase_H1_N"/>
</dbReference>
<comment type="function">
    <text evidence="7">Binds to the 23S rRNA.</text>
</comment>
<evidence type="ECO:0000256" key="7">
    <source>
        <dbReference type="HAMAP-Rule" id="MF_00503"/>
    </source>
</evidence>
<dbReference type="InterPro" id="IPR036791">
    <property type="entry name" value="Ribosomal_bL9_C_sf"/>
</dbReference>
<keyword evidence="2 7" id="KW-0699">rRNA-binding</keyword>
<accession>A0A1R4KCX9</accession>
<dbReference type="RefSeq" id="WP_094765600.1">
    <property type="nucleotide sequence ID" value="NZ_FUKQ01000047.1"/>
</dbReference>
<dbReference type="Gene3D" id="3.40.5.10">
    <property type="entry name" value="Ribosomal protein L9, N-terminal domain"/>
    <property type="match status" value="1"/>
</dbReference>
<dbReference type="InterPro" id="IPR036935">
    <property type="entry name" value="Ribosomal_bL9_N_sf"/>
</dbReference>
<dbReference type="PROSITE" id="PS00651">
    <property type="entry name" value="RIBOSOMAL_L9"/>
    <property type="match status" value="1"/>
</dbReference>
<dbReference type="SUPFAM" id="SSF55658">
    <property type="entry name" value="L9 N-domain-like"/>
    <property type="match status" value="1"/>
</dbReference>
<dbReference type="STRING" id="1255658.FM114_13245"/>
<sequence>MKLILTAPVEKLGIAGDVVEVKDGYGRNFLMPQGKAIRWTRGAEKQIEGIKRARDAREIRGIEHANEVKAQLEALEVTYEAQAASAEGKLFGAVTAADIVKAVKAVGGPAVDKRAVQIAKPIKLTGKHTVGIKLHEAVTAHISVTVAAK</sequence>
<evidence type="ECO:0000256" key="2">
    <source>
        <dbReference type="ARBA" id="ARBA00022730"/>
    </source>
</evidence>
<evidence type="ECO:0000259" key="8">
    <source>
        <dbReference type="PROSITE" id="PS00651"/>
    </source>
</evidence>
<dbReference type="EMBL" id="FUKQ01000047">
    <property type="protein sequence ID" value="SJN42014.1"/>
    <property type="molecule type" value="Genomic_DNA"/>
</dbReference>
<dbReference type="GO" id="GO:0006412">
    <property type="term" value="P:translation"/>
    <property type="evidence" value="ECO:0007669"/>
    <property type="project" value="UniProtKB-UniRule"/>
</dbReference>
<evidence type="ECO:0000256" key="1">
    <source>
        <dbReference type="ARBA" id="ARBA00010605"/>
    </source>
</evidence>
<feature type="domain" description="Ribosomal protein L9" evidence="8">
    <location>
        <begin position="13"/>
        <end position="40"/>
    </location>
</feature>
<evidence type="ECO:0000256" key="5">
    <source>
        <dbReference type="ARBA" id="ARBA00023274"/>
    </source>
</evidence>
<evidence type="ECO:0000313" key="10">
    <source>
        <dbReference type="Proteomes" id="UP000188342"/>
    </source>
</evidence>
<gene>
    <name evidence="7" type="primary">rplI</name>
    <name evidence="9" type="ORF">FM114_13245</name>
</gene>
<dbReference type="GO" id="GO:1990904">
    <property type="term" value="C:ribonucleoprotein complex"/>
    <property type="evidence" value="ECO:0007669"/>
    <property type="project" value="UniProtKB-KW"/>
</dbReference>
<dbReference type="GO" id="GO:0019843">
    <property type="term" value="F:rRNA binding"/>
    <property type="evidence" value="ECO:0007669"/>
    <property type="project" value="UniProtKB-UniRule"/>
</dbReference>
<keyword evidence="4 7" id="KW-0689">Ribosomal protein</keyword>
<keyword evidence="3 7" id="KW-0694">RNA-binding</keyword>
<dbReference type="GO" id="GO:0003735">
    <property type="term" value="F:structural constituent of ribosome"/>
    <property type="evidence" value="ECO:0007669"/>
    <property type="project" value="InterPro"/>
</dbReference>
<dbReference type="Pfam" id="PF01281">
    <property type="entry name" value="Ribosomal_L9_N"/>
    <property type="match status" value="1"/>
</dbReference>
<keyword evidence="10" id="KW-1185">Reference proteome</keyword>
<name>A0A1R4KCX9_9ACTN</name>
<dbReference type="InterPro" id="IPR020069">
    <property type="entry name" value="Ribosomal_bL9_C"/>
</dbReference>
<protein>
    <recommendedName>
        <fullName evidence="6 7">Large ribosomal subunit protein bL9</fullName>
    </recommendedName>
</protein>
<proteinExistence type="inferred from homology"/>
<dbReference type="Pfam" id="PF03948">
    <property type="entry name" value="Ribosomal_L9_C"/>
    <property type="match status" value="1"/>
</dbReference>
<dbReference type="Gene3D" id="3.10.430.100">
    <property type="entry name" value="Ribosomal protein L9, C-terminal domain"/>
    <property type="match status" value="1"/>
</dbReference>
<evidence type="ECO:0000256" key="4">
    <source>
        <dbReference type="ARBA" id="ARBA00022980"/>
    </source>
</evidence>
<evidence type="ECO:0000256" key="6">
    <source>
        <dbReference type="ARBA" id="ARBA00035292"/>
    </source>
</evidence>
<keyword evidence="5 7" id="KW-0687">Ribonucleoprotein</keyword>
<dbReference type="PANTHER" id="PTHR21368">
    <property type="entry name" value="50S RIBOSOMAL PROTEIN L9"/>
    <property type="match status" value="1"/>
</dbReference>
<dbReference type="Proteomes" id="UP000188342">
    <property type="component" value="Unassembled WGS sequence"/>
</dbReference>
<dbReference type="FunFam" id="3.40.5.10:FF:000003">
    <property type="entry name" value="50S ribosomal protein L9"/>
    <property type="match status" value="1"/>
</dbReference>
<organism evidence="9 10">
    <name type="scientific">Luteococcus japonicus LSP_Lj1</name>
    <dbReference type="NCBI Taxonomy" id="1255658"/>
    <lineage>
        <taxon>Bacteria</taxon>
        <taxon>Bacillati</taxon>
        <taxon>Actinomycetota</taxon>
        <taxon>Actinomycetes</taxon>
        <taxon>Propionibacteriales</taxon>
        <taxon>Propionibacteriaceae</taxon>
        <taxon>Luteococcus</taxon>
    </lineage>
</organism>
<dbReference type="InterPro" id="IPR020594">
    <property type="entry name" value="Ribosomal_bL9_bac/chp"/>
</dbReference>
<dbReference type="OrthoDB" id="9788336at2"/>
<dbReference type="InterPro" id="IPR000244">
    <property type="entry name" value="Ribosomal_bL9"/>
</dbReference>
<dbReference type="InterPro" id="IPR020070">
    <property type="entry name" value="Ribosomal_bL9_N"/>
</dbReference>
<dbReference type="NCBIfam" id="TIGR00158">
    <property type="entry name" value="L9"/>
    <property type="match status" value="1"/>
</dbReference>
<dbReference type="AlphaFoldDB" id="A0A1R4KCX9"/>